<dbReference type="InterPro" id="IPR011049">
    <property type="entry name" value="Serralysin-like_metalloprot_C"/>
</dbReference>
<dbReference type="RefSeq" id="WP_084412939.1">
    <property type="nucleotide sequence ID" value="NZ_FWXR01000034.1"/>
</dbReference>
<dbReference type="EMBL" id="FWXR01000034">
    <property type="protein sequence ID" value="SMD13054.1"/>
    <property type="molecule type" value="Genomic_DNA"/>
</dbReference>
<evidence type="ECO:0008006" key="3">
    <source>
        <dbReference type="Google" id="ProtNLM"/>
    </source>
</evidence>
<accession>A0A1W2ETL6</accession>
<dbReference type="STRING" id="937218.SAMN06297251_13417"/>
<reference evidence="1 2" key="1">
    <citation type="submission" date="2017-04" db="EMBL/GenBank/DDBJ databases">
        <authorList>
            <person name="Afonso C.L."/>
            <person name="Miller P.J."/>
            <person name="Scott M.A."/>
            <person name="Spackman E."/>
            <person name="Goraichik I."/>
            <person name="Dimitrov K.M."/>
            <person name="Suarez D.L."/>
            <person name="Swayne D.E."/>
        </authorList>
    </citation>
    <scope>NUCLEOTIDE SEQUENCE [LARGE SCALE GENOMIC DNA]</scope>
    <source>
        <strain evidence="1 2">CGMCC 1.10972</strain>
    </source>
</reference>
<organism evidence="1 2">
    <name type="scientific">Fulvimarina manganoxydans</name>
    <dbReference type="NCBI Taxonomy" id="937218"/>
    <lineage>
        <taxon>Bacteria</taxon>
        <taxon>Pseudomonadati</taxon>
        <taxon>Pseudomonadota</taxon>
        <taxon>Alphaproteobacteria</taxon>
        <taxon>Hyphomicrobiales</taxon>
        <taxon>Aurantimonadaceae</taxon>
        <taxon>Fulvimarina</taxon>
    </lineage>
</organism>
<sequence length="830" mass="84059">MATAQETIAIYNAVLQRAPTDAELASFVANSQTAQSEATQIDLLVNSSEANDFVAPIIRLYQATFGRVPDADGLDFWTDALRTQVQNGGDTFSILTQINAGFAASSEFATRFPSASESGLVTEDFLTDLYQQTFQRDPTDADKEFYIGKTIAATLSAFAQSSETINDFGPYVDLFLNKAANGTQDNSGSLLDANDDGTVNQDDVDTVTPDQVSSFTLTTGVDNITGTSGSDNISNGVVGTTAQNATFNNGDVIDLGAGTDSFDIVVATAANWPTAASVSNVENFFIRSADAGDLSFAAVSGAEQIWSNKSSDGLQVIDIQNNVTLGLKDTTQAFSATFGADKVGGATSTLNVATMGSTATLTVDVDGADVFTKAAINSTGTKSALTLDAADDTDVALTELSVSGDASLSLIAGAGAEVEFDGLTKLDASAMTAGGLTIDLTGNATGTTKLAYTGSAGNDTVTFATADLTSSMSLNGGAGTDTLAVTGNATADSTLVSLTAGAKVSNFEVLRAEALTLDDGVDLTIDASAISGLSEVQLQAMEGTAGAPGSTANVTNLDSGDKVTFLGDQGTDLTNTLSFKATALTADTRSLTVELGDGAGVDGTKNGVTIDSLNVAKATDVTVNSVGGANTVTTQTTTDLKNLIVTGDKQVTFSAAIDGDNLASIDASGMTLSKVTDAGLTMSAASTAVATGGLTITGSSGVDAIFASEEAGSKTTINGSTGADTITLDGGNNSLDTIVYTSADQLGKTTATTDEIVNFDINNDVLKFSGIEFAGTFAVQGTQAFAGSGNASAYVDGSNDLAIDFNGDGQLDALIVGTFTGITNGNFDIA</sequence>
<dbReference type="Gene3D" id="2.150.10.10">
    <property type="entry name" value="Serralysin-like metalloprotease, C-terminal"/>
    <property type="match status" value="1"/>
</dbReference>
<evidence type="ECO:0000313" key="2">
    <source>
        <dbReference type="Proteomes" id="UP000192656"/>
    </source>
</evidence>
<dbReference type="OrthoDB" id="7950479at2"/>
<dbReference type="AlphaFoldDB" id="A0A1W2ETL6"/>
<keyword evidence="2" id="KW-1185">Reference proteome</keyword>
<gene>
    <name evidence="1" type="ORF">SAMN06297251_13417</name>
</gene>
<dbReference type="PROSITE" id="PS00018">
    <property type="entry name" value="EF_HAND_1"/>
    <property type="match status" value="1"/>
</dbReference>
<protein>
    <recommendedName>
        <fullName evidence="3">DUF4214 domain-containing protein</fullName>
    </recommendedName>
</protein>
<proteinExistence type="predicted"/>
<name>A0A1W2ETL6_9HYPH</name>
<dbReference type="InterPro" id="IPR018247">
    <property type="entry name" value="EF_Hand_1_Ca_BS"/>
</dbReference>
<evidence type="ECO:0000313" key="1">
    <source>
        <dbReference type="EMBL" id="SMD13054.1"/>
    </source>
</evidence>
<dbReference type="Proteomes" id="UP000192656">
    <property type="component" value="Unassembled WGS sequence"/>
</dbReference>